<evidence type="ECO:0000256" key="6">
    <source>
        <dbReference type="SAM" id="MobiDB-lite"/>
    </source>
</evidence>
<sequence>MVSMRQWHFVVGMLFFNLKGCMSVLTGPEALSGFLGRSLAVRCKYDAWFKKHVKYWCKGSSWSSCETVVRTTGSEEERMASRLFIKDNHSRLEFTVRLENLTQEDAGIYWCCIERAGSDYGVPVNITVLPGPYSGLPIISNSTVSGPVGGSLSVICRYSEAYESYLKFWCKDLNYQCKKIIETTESSSLVKQDRFSINDNRSLCLITIITENLTLEDIGQYRCGVNIPLGFEDYFPVTVVVLQAAKACGDILLSTAPNRAEGNTSGRTEKPKQRPHHKAAPPSSHQATNHTEEVEYATVMKASTSASQPEVPTATEQVSYASLSFQGPVEEATYANM</sequence>
<evidence type="ECO:0000313" key="10">
    <source>
        <dbReference type="Proteomes" id="UP000472272"/>
    </source>
</evidence>
<dbReference type="Pfam" id="PF07686">
    <property type="entry name" value="V-set"/>
    <property type="match status" value="2"/>
</dbReference>
<feature type="domain" description="Ig-like" evidence="8">
    <location>
        <begin position="137"/>
        <end position="226"/>
    </location>
</feature>
<proteinExistence type="predicted"/>
<keyword evidence="3 7" id="KW-0732">Signal</keyword>
<keyword evidence="4" id="KW-0472">Membrane</keyword>
<dbReference type="PANTHER" id="PTHR11860">
    <property type="entry name" value="POLYMERIC-IMMUNOGLOBULIN RECEPTOR"/>
    <property type="match status" value="1"/>
</dbReference>
<dbReference type="PROSITE" id="PS50835">
    <property type="entry name" value="IG_LIKE"/>
    <property type="match status" value="2"/>
</dbReference>
<dbReference type="GO" id="GO:0005886">
    <property type="term" value="C:plasma membrane"/>
    <property type="evidence" value="ECO:0007669"/>
    <property type="project" value="TreeGrafter"/>
</dbReference>
<feature type="chain" id="PRO_5025645550" evidence="7">
    <location>
        <begin position="24"/>
        <end position="337"/>
    </location>
</feature>
<organism evidence="9 10">
    <name type="scientific">Podarcis muralis</name>
    <name type="common">Wall lizard</name>
    <name type="synonym">Lacerta muralis</name>
    <dbReference type="NCBI Taxonomy" id="64176"/>
    <lineage>
        <taxon>Eukaryota</taxon>
        <taxon>Metazoa</taxon>
        <taxon>Chordata</taxon>
        <taxon>Craniata</taxon>
        <taxon>Vertebrata</taxon>
        <taxon>Euteleostomi</taxon>
        <taxon>Lepidosauria</taxon>
        <taxon>Squamata</taxon>
        <taxon>Bifurcata</taxon>
        <taxon>Unidentata</taxon>
        <taxon>Episquamata</taxon>
        <taxon>Laterata</taxon>
        <taxon>Lacertibaenia</taxon>
        <taxon>Lacertidae</taxon>
        <taxon>Podarcis</taxon>
    </lineage>
</organism>
<dbReference type="CDD" id="cd05716">
    <property type="entry name" value="IgV_pIgR_like"/>
    <property type="match status" value="2"/>
</dbReference>
<feature type="region of interest" description="Disordered" evidence="6">
    <location>
        <begin position="258"/>
        <end position="290"/>
    </location>
</feature>
<dbReference type="AlphaFoldDB" id="A0A670JA52"/>
<dbReference type="SUPFAM" id="SSF48726">
    <property type="entry name" value="Immunoglobulin"/>
    <property type="match status" value="2"/>
</dbReference>
<reference evidence="9" key="2">
    <citation type="submission" date="2025-08" db="UniProtKB">
        <authorList>
            <consortium name="Ensembl"/>
        </authorList>
    </citation>
    <scope>IDENTIFICATION</scope>
</reference>
<keyword evidence="10" id="KW-1185">Reference proteome</keyword>
<dbReference type="InterPro" id="IPR013106">
    <property type="entry name" value="Ig_V-set"/>
</dbReference>
<comment type="subcellular location">
    <subcellularLocation>
        <location evidence="1">Membrane</location>
    </subcellularLocation>
</comment>
<name>A0A670JA52_PODMU</name>
<reference evidence="9" key="3">
    <citation type="submission" date="2025-09" db="UniProtKB">
        <authorList>
            <consortium name="Ensembl"/>
        </authorList>
    </citation>
    <scope>IDENTIFICATION</scope>
</reference>
<evidence type="ECO:0000256" key="2">
    <source>
        <dbReference type="ARBA" id="ARBA00022692"/>
    </source>
</evidence>
<reference evidence="9 10" key="1">
    <citation type="journal article" date="2019" name="Proc. Natl. Acad. Sci. U.S.A.">
        <title>Regulatory changes in pterin and carotenoid genes underlie balanced color polymorphisms in the wall lizard.</title>
        <authorList>
            <person name="Andrade P."/>
            <person name="Pinho C."/>
            <person name="Perez I de Lanuza G."/>
            <person name="Afonso S."/>
            <person name="Brejcha J."/>
            <person name="Rubin C.J."/>
            <person name="Wallerman O."/>
            <person name="Pereira P."/>
            <person name="Sabatino S.J."/>
            <person name="Bellati A."/>
            <person name="Pellitteri-Rosa D."/>
            <person name="Bosakova Z."/>
            <person name="Bunikis I."/>
            <person name="Carretero M.A."/>
            <person name="Feiner N."/>
            <person name="Marsik P."/>
            <person name="Pauperio F."/>
            <person name="Salvi D."/>
            <person name="Soler L."/>
            <person name="While G.M."/>
            <person name="Uller T."/>
            <person name="Font E."/>
            <person name="Andersson L."/>
            <person name="Carneiro M."/>
        </authorList>
    </citation>
    <scope>NUCLEOTIDE SEQUENCE</scope>
</reference>
<evidence type="ECO:0000256" key="3">
    <source>
        <dbReference type="ARBA" id="ARBA00022729"/>
    </source>
</evidence>
<dbReference type="FunFam" id="2.60.40.10:FF:000370">
    <property type="entry name" value="CMRF35-like molecule 1"/>
    <property type="match status" value="1"/>
</dbReference>
<evidence type="ECO:0000256" key="4">
    <source>
        <dbReference type="ARBA" id="ARBA00023136"/>
    </source>
</evidence>
<evidence type="ECO:0000256" key="5">
    <source>
        <dbReference type="ARBA" id="ARBA00023157"/>
    </source>
</evidence>
<dbReference type="InterPro" id="IPR003599">
    <property type="entry name" value="Ig_sub"/>
</dbReference>
<dbReference type="Gene3D" id="2.60.40.10">
    <property type="entry name" value="Immunoglobulins"/>
    <property type="match status" value="2"/>
</dbReference>
<dbReference type="Proteomes" id="UP000472272">
    <property type="component" value="Chromosome 2"/>
</dbReference>
<protein>
    <submittedName>
        <fullName evidence="9">CMRF35-like molecule 4</fullName>
    </submittedName>
</protein>
<dbReference type="Ensembl" id="ENSPMRT00000022682.1">
    <property type="protein sequence ID" value="ENSPMRP00000021368.1"/>
    <property type="gene ID" value="ENSPMRG00000013879.1"/>
</dbReference>
<dbReference type="PANTHER" id="PTHR11860:SF87">
    <property type="entry name" value="CMRF35-LIKE MOLECULE 8"/>
    <property type="match status" value="1"/>
</dbReference>
<feature type="signal peptide" evidence="7">
    <location>
        <begin position="1"/>
        <end position="23"/>
    </location>
</feature>
<evidence type="ECO:0000256" key="7">
    <source>
        <dbReference type="SAM" id="SignalP"/>
    </source>
</evidence>
<dbReference type="GeneTree" id="ENSGT00940000154332"/>
<dbReference type="SMART" id="SM00409">
    <property type="entry name" value="IG"/>
    <property type="match status" value="2"/>
</dbReference>
<evidence type="ECO:0000313" key="9">
    <source>
        <dbReference type="Ensembl" id="ENSPMRP00000021368.1"/>
    </source>
</evidence>
<accession>A0A670JA52</accession>
<dbReference type="GO" id="GO:0004888">
    <property type="term" value="F:transmembrane signaling receptor activity"/>
    <property type="evidence" value="ECO:0007669"/>
    <property type="project" value="TreeGrafter"/>
</dbReference>
<keyword evidence="2" id="KW-0812">Transmembrane</keyword>
<evidence type="ECO:0000259" key="8">
    <source>
        <dbReference type="PROSITE" id="PS50835"/>
    </source>
</evidence>
<dbReference type="InterPro" id="IPR013783">
    <property type="entry name" value="Ig-like_fold"/>
</dbReference>
<keyword evidence="5" id="KW-1015">Disulfide bond</keyword>
<gene>
    <name evidence="9" type="primary">LOC114590569</name>
</gene>
<evidence type="ECO:0000256" key="1">
    <source>
        <dbReference type="ARBA" id="ARBA00004370"/>
    </source>
</evidence>
<feature type="domain" description="Ig-like" evidence="8">
    <location>
        <begin position="36"/>
        <end position="127"/>
    </location>
</feature>
<dbReference type="InterPro" id="IPR007110">
    <property type="entry name" value="Ig-like_dom"/>
</dbReference>
<dbReference type="InterPro" id="IPR036179">
    <property type="entry name" value="Ig-like_dom_sf"/>
</dbReference>
<dbReference type="InterPro" id="IPR050671">
    <property type="entry name" value="CD300_family_receptors"/>
</dbReference>